<organism evidence="1 2">
    <name type="scientific">Seiridium unicorne</name>
    <dbReference type="NCBI Taxonomy" id="138068"/>
    <lineage>
        <taxon>Eukaryota</taxon>
        <taxon>Fungi</taxon>
        <taxon>Dikarya</taxon>
        <taxon>Ascomycota</taxon>
        <taxon>Pezizomycotina</taxon>
        <taxon>Sordariomycetes</taxon>
        <taxon>Xylariomycetidae</taxon>
        <taxon>Amphisphaeriales</taxon>
        <taxon>Sporocadaceae</taxon>
        <taxon>Seiridium</taxon>
    </lineage>
</organism>
<dbReference type="Gene3D" id="1.50.10.10">
    <property type="match status" value="1"/>
</dbReference>
<dbReference type="PANTHER" id="PTHR12736:SF7">
    <property type="entry name" value="LANC-LIKE PROTEIN 3"/>
    <property type="match status" value="1"/>
</dbReference>
<dbReference type="InterPro" id="IPR012341">
    <property type="entry name" value="6hp_glycosidase-like_sf"/>
</dbReference>
<evidence type="ECO:0000313" key="2">
    <source>
        <dbReference type="Proteomes" id="UP001408356"/>
    </source>
</evidence>
<proteinExistence type="predicted"/>
<sequence length="377" mass="41642">MESLLYVPRSDNTPTPLLDATELLLEALETILKDCPPQKSYEPPLKGIWNGPTGIAYLFFHVSAARPELTIASKPALHWAQEYLAGTRNAEAMVLDPAARTGVSSEALMYQALRASVSKNPVDVKEFLAKVPAALDGGVAPEWHSGRAGVLYLVRMISRWVSESAPLLHEAAALLRQSIMADGPDWKFNGRRYIGAVHGDVGTLTQLALTWPTDSEKQKLQEWLIRLLDWQKADGNWAMNEQSDPRPWVQFCHGAAGVVQSLRSIRHVFPDIQNKIDQAISRGSELIWKEGLLTKEPNLCHGAFGNSLALPIDQRKDFLAPVTPKSIAEARKADPAAFEKANYGFEFALLTGYWPGAAWAWLVIERPNAGLIGYTDL</sequence>
<dbReference type="EMBL" id="JARVKF010000046">
    <property type="protein sequence ID" value="KAK9424175.1"/>
    <property type="molecule type" value="Genomic_DNA"/>
</dbReference>
<protein>
    <submittedName>
        <fullName evidence="1">Squalene cyclase C-terminal domain-containing protein</fullName>
    </submittedName>
</protein>
<dbReference type="Proteomes" id="UP001408356">
    <property type="component" value="Unassembled WGS sequence"/>
</dbReference>
<gene>
    <name evidence="1" type="ORF">SUNI508_03663</name>
</gene>
<comment type="caution">
    <text evidence="1">The sequence shown here is derived from an EMBL/GenBank/DDBJ whole genome shotgun (WGS) entry which is preliminary data.</text>
</comment>
<reference evidence="1 2" key="1">
    <citation type="journal article" date="2024" name="J. Plant Pathol.">
        <title>Sequence and assembly of the genome of Seiridium unicorne, isolate CBS 538.82, causal agent of cypress canker disease.</title>
        <authorList>
            <person name="Scali E."/>
            <person name="Rocca G.D."/>
            <person name="Danti R."/>
            <person name="Garbelotto M."/>
            <person name="Barberini S."/>
            <person name="Baroncelli R."/>
            <person name="Emiliani G."/>
        </authorList>
    </citation>
    <scope>NUCLEOTIDE SEQUENCE [LARGE SCALE GENOMIC DNA]</scope>
    <source>
        <strain evidence="1 2">BM-138-508</strain>
    </source>
</reference>
<dbReference type="SMART" id="SM01260">
    <property type="entry name" value="LANC_like"/>
    <property type="match status" value="1"/>
</dbReference>
<name>A0ABR2VB88_9PEZI</name>
<dbReference type="PANTHER" id="PTHR12736">
    <property type="entry name" value="LANC-LIKE PROTEIN"/>
    <property type="match status" value="1"/>
</dbReference>
<dbReference type="InterPro" id="IPR007822">
    <property type="entry name" value="LANC-like"/>
</dbReference>
<dbReference type="CDD" id="cd04794">
    <property type="entry name" value="euk_LANCL"/>
    <property type="match status" value="1"/>
</dbReference>
<evidence type="ECO:0000313" key="1">
    <source>
        <dbReference type="EMBL" id="KAK9424175.1"/>
    </source>
</evidence>
<dbReference type="SUPFAM" id="SSF158745">
    <property type="entry name" value="LanC-like"/>
    <property type="match status" value="1"/>
</dbReference>
<accession>A0ABR2VB88</accession>
<dbReference type="PRINTS" id="PR01950">
    <property type="entry name" value="LANCSUPER"/>
</dbReference>
<dbReference type="Pfam" id="PF05147">
    <property type="entry name" value="LANC_like"/>
    <property type="match status" value="1"/>
</dbReference>
<keyword evidence="2" id="KW-1185">Reference proteome</keyword>